<name>A0A846MVD7_9PROT</name>
<dbReference type="SUPFAM" id="SSF56925">
    <property type="entry name" value="OMPA-like"/>
    <property type="match status" value="1"/>
</dbReference>
<organism evidence="2 3">
    <name type="scientific">Rhizomicrobium palustre</name>
    <dbReference type="NCBI Taxonomy" id="189966"/>
    <lineage>
        <taxon>Bacteria</taxon>
        <taxon>Pseudomonadati</taxon>
        <taxon>Pseudomonadota</taxon>
        <taxon>Alphaproteobacteria</taxon>
        <taxon>Micropepsales</taxon>
        <taxon>Micropepsaceae</taxon>
        <taxon>Rhizomicrobium</taxon>
    </lineage>
</organism>
<evidence type="ECO:0000313" key="2">
    <source>
        <dbReference type="EMBL" id="NIK87062.1"/>
    </source>
</evidence>
<accession>A0A846MVD7</accession>
<proteinExistence type="predicted"/>
<protein>
    <recommendedName>
        <fullName evidence="4">Outer membrane protein beta-barrel domain-containing protein</fullName>
    </recommendedName>
</protein>
<gene>
    <name evidence="2" type="ORF">FHS83_000380</name>
</gene>
<dbReference type="InterPro" id="IPR011250">
    <property type="entry name" value="OMP/PagP_B-barrel"/>
</dbReference>
<dbReference type="AlphaFoldDB" id="A0A846MVD7"/>
<dbReference type="RefSeq" id="WP_167080320.1">
    <property type="nucleotide sequence ID" value="NZ_BAAADC010000001.1"/>
</dbReference>
<dbReference type="EMBL" id="JAASRM010000001">
    <property type="protein sequence ID" value="NIK87062.1"/>
    <property type="molecule type" value="Genomic_DNA"/>
</dbReference>
<evidence type="ECO:0000256" key="1">
    <source>
        <dbReference type="SAM" id="SignalP"/>
    </source>
</evidence>
<comment type="caution">
    <text evidence="2">The sequence shown here is derived from an EMBL/GenBank/DDBJ whole genome shotgun (WGS) entry which is preliminary data.</text>
</comment>
<evidence type="ECO:0008006" key="4">
    <source>
        <dbReference type="Google" id="ProtNLM"/>
    </source>
</evidence>
<feature type="signal peptide" evidence="1">
    <location>
        <begin position="1"/>
        <end position="20"/>
    </location>
</feature>
<reference evidence="2 3" key="1">
    <citation type="submission" date="2020-03" db="EMBL/GenBank/DDBJ databases">
        <title>Genomic Encyclopedia of Type Strains, Phase IV (KMG-IV): sequencing the most valuable type-strain genomes for metagenomic binning, comparative biology and taxonomic classification.</title>
        <authorList>
            <person name="Goeker M."/>
        </authorList>
    </citation>
    <scope>NUCLEOTIDE SEQUENCE [LARGE SCALE GENOMIC DNA]</scope>
    <source>
        <strain evidence="2 3">DSM 19867</strain>
    </source>
</reference>
<evidence type="ECO:0000313" key="3">
    <source>
        <dbReference type="Proteomes" id="UP000570514"/>
    </source>
</evidence>
<keyword evidence="3" id="KW-1185">Reference proteome</keyword>
<sequence>MRFTMLMLGAAAIVATSANATDWTGFSGTVTGGYNYSDVKGASNHAYDFGGAANYAFPDLNMYGARLNVQGYADYSENRSKSIPVDTWASGGALTLRDYNYALGFAGGYNSSRALGVNAGYGNYGLIGEFYAMPDLTLRLRGGGISGNVGPLGGDGGYYGGGASYYVTPNLALNADASYSTVSSLHWSNFEIGPEYLISNELPVSVSAAYTQSNINALGRSLNSSGFMVRLAWHLGEGNSLVEYDRNGPLNLRNPQLPVNGLTSIAFQPK</sequence>
<dbReference type="Proteomes" id="UP000570514">
    <property type="component" value="Unassembled WGS sequence"/>
</dbReference>
<keyword evidence="1" id="KW-0732">Signal</keyword>
<feature type="chain" id="PRO_5032573417" description="Outer membrane protein beta-barrel domain-containing protein" evidence="1">
    <location>
        <begin position="21"/>
        <end position="270"/>
    </location>
</feature>